<dbReference type="InterPro" id="IPR001962">
    <property type="entry name" value="Asn_synthase"/>
</dbReference>
<dbReference type="PIRSF" id="PIRSF001589">
    <property type="entry name" value="Asn_synthetase_glu-h"/>
    <property type="match status" value="1"/>
</dbReference>
<dbReference type="EC" id="6.3.5.4" evidence="3"/>
<dbReference type="Pfam" id="PF00733">
    <property type="entry name" value="Asn_synthase"/>
    <property type="match status" value="1"/>
</dbReference>
<evidence type="ECO:0000256" key="4">
    <source>
        <dbReference type="ARBA" id="ARBA00022741"/>
    </source>
</evidence>
<dbReference type="AlphaFoldDB" id="I3TT96"/>
<keyword evidence="10" id="KW-1185">Reference proteome</keyword>
<dbReference type="Gene3D" id="3.40.50.620">
    <property type="entry name" value="HUPs"/>
    <property type="match status" value="2"/>
</dbReference>
<evidence type="ECO:0000256" key="1">
    <source>
        <dbReference type="ARBA" id="ARBA00005187"/>
    </source>
</evidence>
<dbReference type="GO" id="GO:0004066">
    <property type="term" value="F:asparagine synthase (glutamine-hydrolyzing) activity"/>
    <property type="evidence" value="ECO:0007669"/>
    <property type="project" value="UniProtKB-EC"/>
</dbReference>
<evidence type="ECO:0000256" key="7">
    <source>
        <dbReference type="PIRSR" id="PIRSR001589-2"/>
    </source>
</evidence>
<dbReference type="Proteomes" id="UP000005258">
    <property type="component" value="Plasmid pTM1"/>
</dbReference>
<evidence type="ECO:0000313" key="10">
    <source>
        <dbReference type="Proteomes" id="UP000005258"/>
    </source>
</evidence>
<dbReference type="PANTHER" id="PTHR43284">
    <property type="entry name" value="ASPARAGINE SYNTHETASE (GLUTAMINE-HYDROLYZING)"/>
    <property type="match status" value="1"/>
</dbReference>
<dbReference type="PATRIC" id="fig|1110502.3.peg.4233"/>
<reference evidence="9 10" key="1">
    <citation type="journal article" date="2012" name="J. Am. Chem. Soc.">
        <title>Bacterial biosynthesis and maturation of the didemnin anti-cancer agents.</title>
        <authorList>
            <person name="Xu Y."/>
            <person name="Kersten R.D."/>
            <person name="Nam S.J."/>
            <person name="Lu L."/>
            <person name="Al-Suwailem A.M."/>
            <person name="Zheng H."/>
            <person name="Fenical W."/>
            <person name="Dorrestein P.C."/>
            <person name="Moore B.S."/>
            <person name="Qian P.Y."/>
        </authorList>
    </citation>
    <scope>NUCLEOTIDE SEQUENCE [LARGE SCALE GENOMIC DNA]</scope>
    <source>
        <strain evidence="9 10">KA081020-065</strain>
    </source>
</reference>
<dbReference type="KEGG" id="tmo:TMO_a0581"/>
<evidence type="ECO:0000256" key="5">
    <source>
        <dbReference type="ARBA" id="ARBA00022840"/>
    </source>
</evidence>
<dbReference type="GO" id="GO:0006529">
    <property type="term" value="P:asparagine biosynthetic process"/>
    <property type="evidence" value="ECO:0007669"/>
    <property type="project" value="InterPro"/>
</dbReference>
<dbReference type="SUPFAM" id="SSF52402">
    <property type="entry name" value="Adenine nucleotide alpha hydrolases-like"/>
    <property type="match status" value="1"/>
</dbReference>
<sequence length="633" mass="68682">MLPMGGTDGGGTDGVVRGDRAALAWRQFVDLPEDRVDRQPMRGGGGRLVMVFDGRLDNRAELLARLGRTGPEAASMPDGRIALRCFEAAGRDALGWFCGAFALALFDEGEDRLLLARDALGMRPLVYHLARDFLRFATVPRGLFADPAVPRALDPVALARHSIRWRVAADRTIYQDIQALPPGCFLEMQAGRVVVDHHWRPDHVAPLRFARTDDYAEGLRAVLETAVAAQTRSARGVASQLSGGLDSSAVTALAAGVLAARNDVLDAYTAAPPEGTPPVHPLLRHDESGVAAETAARFPNIRHHVIRETPALELELFDRIAAGADLPPVNAMNMPWFDDIARAAGRRGAGVLLHAGYGNLTISAEGFEGLADMVLRGRFLALARHGWRLRDLNRIERRLLVAETAMAVRRRLPVPAGLRRRIGRRVLENASAALRPEALPDGGLDGLAKAAVWRWPGADRLADGGRRVAAFANNDLAFLTFYYEASCGLSLRDPTADRRVAEYCWGLPPEAFLAGGTPRGLIRRAMAGLLPPAVVENRRQGAQAVTWRRQMSAARDEILREIDALAACPDTAGLFDIERLKVLAAEIDGPDESREMMIALQVTLTQALNVGRFARRFSGSNQTGREDAAKAGD</sequence>
<protein>
    <recommendedName>
        <fullName evidence="3">asparagine synthase (glutamine-hydrolyzing)</fullName>
        <ecNumber evidence="3">6.3.5.4</ecNumber>
    </recommendedName>
</protein>
<dbReference type="GO" id="GO:0005524">
    <property type="term" value="F:ATP binding"/>
    <property type="evidence" value="ECO:0007669"/>
    <property type="project" value="UniProtKB-KW"/>
</dbReference>
<evidence type="ECO:0000313" key="9">
    <source>
        <dbReference type="EMBL" id="AFK55984.1"/>
    </source>
</evidence>
<dbReference type="HOGENOM" id="CLU_014658_3_3_5"/>
<dbReference type="SUPFAM" id="SSF56235">
    <property type="entry name" value="N-terminal nucleophile aminohydrolases (Ntn hydrolases)"/>
    <property type="match status" value="1"/>
</dbReference>
<geneLocation type="plasmid" evidence="9 10">
    <name>pTM1</name>
</geneLocation>
<feature type="domain" description="Glutamine amidotransferase type-2" evidence="8">
    <location>
        <begin position="1"/>
        <end position="191"/>
    </location>
</feature>
<dbReference type="Pfam" id="PF13537">
    <property type="entry name" value="GATase_7"/>
    <property type="match status" value="1"/>
</dbReference>
<name>I3TT96_TISMK</name>
<evidence type="ECO:0000256" key="2">
    <source>
        <dbReference type="ARBA" id="ARBA00005752"/>
    </source>
</evidence>
<evidence type="ECO:0000256" key="3">
    <source>
        <dbReference type="ARBA" id="ARBA00012737"/>
    </source>
</evidence>
<evidence type="ECO:0000256" key="6">
    <source>
        <dbReference type="ARBA" id="ARBA00048741"/>
    </source>
</evidence>
<dbReference type="Gene3D" id="3.60.20.10">
    <property type="entry name" value="Glutamine Phosphoribosylpyrophosphate, subunit 1, domain 1"/>
    <property type="match status" value="1"/>
</dbReference>
<dbReference type="EMBL" id="CP003237">
    <property type="protein sequence ID" value="AFK55984.1"/>
    <property type="molecule type" value="Genomic_DNA"/>
</dbReference>
<gene>
    <name evidence="9" type="primary">asnH</name>
    <name evidence="9" type="ordered locus">TMO_a0581</name>
</gene>
<feature type="binding site" evidence="7">
    <location>
        <position position="78"/>
    </location>
    <ligand>
        <name>L-glutamine</name>
        <dbReference type="ChEBI" id="CHEBI:58359"/>
    </ligand>
</feature>
<proteinExistence type="inferred from homology"/>
<comment type="similarity">
    <text evidence="2">Belongs to the asparagine synthetase family.</text>
</comment>
<dbReference type="InterPro" id="IPR014729">
    <property type="entry name" value="Rossmann-like_a/b/a_fold"/>
</dbReference>
<dbReference type="InterPro" id="IPR006426">
    <property type="entry name" value="Asn_synth_AEB"/>
</dbReference>
<keyword evidence="9" id="KW-0614">Plasmid</keyword>
<organism evidence="9 10">
    <name type="scientific">Tistrella mobilis (strain KA081020-065)</name>
    <dbReference type="NCBI Taxonomy" id="1110502"/>
    <lineage>
        <taxon>Bacteria</taxon>
        <taxon>Pseudomonadati</taxon>
        <taxon>Pseudomonadota</taxon>
        <taxon>Alphaproteobacteria</taxon>
        <taxon>Geminicoccales</taxon>
        <taxon>Geminicoccaceae</taxon>
        <taxon>Tistrella</taxon>
    </lineage>
</organism>
<evidence type="ECO:0000259" key="8">
    <source>
        <dbReference type="PROSITE" id="PS51278"/>
    </source>
</evidence>
<dbReference type="InterPro" id="IPR051786">
    <property type="entry name" value="ASN_synthetase/amidase"/>
</dbReference>
<keyword evidence="4 7" id="KW-0547">Nucleotide-binding</keyword>
<dbReference type="PANTHER" id="PTHR43284:SF1">
    <property type="entry name" value="ASPARAGINE SYNTHETASE"/>
    <property type="match status" value="1"/>
</dbReference>
<keyword evidence="5 7" id="KW-0067">ATP-binding</keyword>
<comment type="pathway">
    <text evidence="1">Amino-acid biosynthesis; L-asparagine biosynthesis; L-asparagine from L-aspartate (L-Gln route): step 1/1.</text>
</comment>
<comment type="catalytic activity">
    <reaction evidence="6">
        <text>L-aspartate + L-glutamine + ATP + H2O = L-asparagine + L-glutamate + AMP + diphosphate + H(+)</text>
        <dbReference type="Rhea" id="RHEA:12228"/>
        <dbReference type="ChEBI" id="CHEBI:15377"/>
        <dbReference type="ChEBI" id="CHEBI:15378"/>
        <dbReference type="ChEBI" id="CHEBI:29985"/>
        <dbReference type="ChEBI" id="CHEBI:29991"/>
        <dbReference type="ChEBI" id="CHEBI:30616"/>
        <dbReference type="ChEBI" id="CHEBI:33019"/>
        <dbReference type="ChEBI" id="CHEBI:58048"/>
        <dbReference type="ChEBI" id="CHEBI:58359"/>
        <dbReference type="ChEBI" id="CHEBI:456215"/>
        <dbReference type="EC" id="6.3.5.4"/>
    </reaction>
</comment>
<dbReference type="PROSITE" id="PS51278">
    <property type="entry name" value="GATASE_TYPE_2"/>
    <property type="match status" value="1"/>
</dbReference>
<dbReference type="InterPro" id="IPR017932">
    <property type="entry name" value="GATase_2_dom"/>
</dbReference>
<accession>I3TT96</accession>
<dbReference type="InterPro" id="IPR029055">
    <property type="entry name" value="Ntn_hydrolases_N"/>
</dbReference>